<gene>
    <name evidence="1" type="ORF">LCGC14_1313300</name>
</gene>
<dbReference type="AlphaFoldDB" id="A0A0F9KM89"/>
<comment type="caution">
    <text evidence="1">The sequence shown here is derived from an EMBL/GenBank/DDBJ whole genome shotgun (WGS) entry which is preliminary data.</text>
</comment>
<evidence type="ECO:0000313" key="1">
    <source>
        <dbReference type="EMBL" id="KKM83053.1"/>
    </source>
</evidence>
<sequence>MTNPPGPGQPGFGQVLDLLRNLPSPDKLYIELLRLNNNMEALAPDLHKLAQATEGPMGADIRALAAALKGLDVGDLKRLLNEFNQLGGQIYERLWGKS</sequence>
<dbReference type="EMBL" id="LAZR01007770">
    <property type="protein sequence ID" value="KKM83053.1"/>
    <property type="molecule type" value="Genomic_DNA"/>
</dbReference>
<name>A0A0F9KM89_9ZZZZ</name>
<accession>A0A0F9KM89</accession>
<proteinExistence type="predicted"/>
<protein>
    <submittedName>
        <fullName evidence="1">Uncharacterized protein</fullName>
    </submittedName>
</protein>
<organism evidence="1">
    <name type="scientific">marine sediment metagenome</name>
    <dbReference type="NCBI Taxonomy" id="412755"/>
    <lineage>
        <taxon>unclassified sequences</taxon>
        <taxon>metagenomes</taxon>
        <taxon>ecological metagenomes</taxon>
    </lineage>
</organism>
<reference evidence="1" key="1">
    <citation type="journal article" date="2015" name="Nature">
        <title>Complex archaea that bridge the gap between prokaryotes and eukaryotes.</title>
        <authorList>
            <person name="Spang A."/>
            <person name="Saw J.H."/>
            <person name="Jorgensen S.L."/>
            <person name="Zaremba-Niedzwiedzka K."/>
            <person name="Martijn J."/>
            <person name="Lind A.E."/>
            <person name="van Eijk R."/>
            <person name="Schleper C."/>
            <person name="Guy L."/>
            <person name="Ettema T.J."/>
        </authorList>
    </citation>
    <scope>NUCLEOTIDE SEQUENCE</scope>
</reference>